<dbReference type="Pfam" id="PF08002">
    <property type="entry name" value="DUF1697"/>
    <property type="match status" value="1"/>
</dbReference>
<keyword evidence="3" id="KW-1185">Reference proteome</keyword>
<dbReference type="RefSeq" id="WP_086348132.1">
    <property type="nucleotide sequence ID" value="NZ_CP147247.1"/>
</dbReference>
<evidence type="ECO:0000313" key="2">
    <source>
        <dbReference type="EMBL" id="WYJ89318.1"/>
    </source>
</evidence>
<reference evidence="2" key="3">
    <citation type="submission" date="2024-03" db="EMBL/GenBank/DDBJ databases">
        <title>The Genome Sequence of Enterococcus sp. DIV0242b.</title>
        <authorList>
            <consortium name="The Broad Institute Genomics Platform"/>
            <consortium name="The Broad Institute Microbial Omics Core"/>
            <consortium name="The Broad Institute Genomic Center for Infectious Diseases"/>
            <person name="Earl A."/>
            <person name="Manson A."/>
            <person name="Gilmore M."/>
            <person name="Schwartman J."/>
            <person name="Shea T."/>
            <person name="Abouelleil A."/>
            <person name="Cao P."/>
            <person name="Chapman S."/>
            <person name="Cusick C."/>
            <person name="Young S."/>
            <person name="Neafsey D."/>
            <person name="Nusbaum C."/>
            <person name="Birren B."/>
        </authorList>
    </citation>
    <scope>NUCLEOTIDE SEQUENCE</scope>
    <source>
        <strain evidence="2">9E7_DIV0242</strain>
    </source>
</reference>
<sequence length="181" mass="20337">MRKYVALLRGINVGGKNKVAMPILKRAFEENGFSDVVTYINSGNVAFSSESHAIDELITICEAIMTDTFMLDIPVAVVPIDDLTETLTHAPDWWGDTNKEIIHYAIFLIPPIRAEEVFAAVGEIKPEYEKIAHHKNIIFWSAPRKTFTKTRWSKIASSSVNNHVTIRTANTINKLLLLANK</sequence>
<evidence type="ECO:0000313" key="1">
    <source>
        <dbReference type="EMBL" id="OTP19234.1"/>
    </source>
</evidence>
<dbReference type="EMBL" id="CP147247">
    <property type="protein sequence ID" value="WYJ89318.1"/>
    <property type="molecule type" value="Genomic_DNA"/>
</dbReference>
<dbReference type="InterPro" id="IPR012545">
    <property type="entry name" value="DUF1697"/>
</dbReference>
<dbReference type="EMBL" id="NGMM01000001">
    <property type="protein sequence ID" value="OTP19234.1"/>
    <property type="molecule type" value="Genomic_DNA"/>
</dbReference>
<dbReference type="Gene3D" id="3.30.70.1260">
    <property type="entry name" value="bacterial protein sp0830 like"/>
    <property type="match status" value="1"/>
</dbReference>
<dbReference type="Gene3D" id="3.30.70.1280">
    <property type="entry name" value="SP0830-like domains"/>
    <property type="match status" value="1"/>
</dbReference>
<dbReference type="PANTHER" id="PTHR36439">
    <property type="entry name" value="BLL4334 PROTEIN"/>
    <property type="match status" value="1"/>
</dbReference>
<gene>
    <name evidence="2" type="ORF">A5888_001038</name>
    <name evidence="1" type="ORF">A5888_001049</name>
</gene>
<protein>
    <recommendedName>
        <fullName evidence="4">DUF1697 domain-containing protein</fullName>
    </recommendedName>
</protein>
<reference evidence="2" key="2">
    <citation type="submission" date="2017-05" db="EMBL/GenBank/DDBJ databases">
        <authorList>
            <consortium name="The Broad Institute Genomics Platform"/>
            <consortium name="The Broad Institute Genomic Center for Infectious Diseases"/>
            <person name="Earl A."/>
            <person name="Manson A."/>
            <person name="Schwartman J."/>
            <person name="Gilmore M."/>
            <person name="Abouelleil A."/>
            <person name="Cao P."/>
            <person name="Chapman S."/>
            <person name="Cusick C."/>
            <person name="Shea T."/>
            <person name="Young S."/>
            <person name="Neafsey D."/>
            <person name="Nusbaum C."/>
            <person name="Birren B."/>
        </authorList>
    </citation>
    <scope>NUCLEOTIDE SEQUENCE</scope>
    <source>
        <strain evidence="2">9E7_DIV0242</strain>
    </source>
</reference>
<dbReference type="PIRSF" id="PIRSF008502">
    <property type="entry name" value="UCP008502"/>
    <property type="match status" value="1"/>
</dbReference>
<evidence type="ECO:0008006" key="4">
    <source>
        <dbReference type="Google" id="ProtNLM"/>
    </source>
</evidence>
<dbReference type="AlphaFoldDB" id="A0A242KDI9"/>
<evidence type="ECO:0000313" key="3">
    <source>
        <dbReference type="Proteomes" id="UP000195141"/>
    </source>
</evidence>
<proteinExistence type="predicted"/>
<organism evidence="1">
    <name type="scientific">Candidatus Enterococcus clewellii</name>
    <dbReference type="NCBI Taxonomy" id="1834193"/>
    <lineage>
        <taxon>Bacteria</taxon>
        <taxon>Bacillati</taxon>
        <taxon>Bacillota</taxon>
        <taxon>Bacilli</taxon>
        <taxon>Lactobacillales</taxon>
        <taxon>Enterococcaceae</taxon>
        <taxon>Enterococcus</taxon>
    </lineage>
</organism>
<accession>A0A242KDI9</accession>
<reference evidence="1" key="1">
    <citation type="submission" date="2017-05" db="EMBL/GenBank/DDBJ databases">
        <title>The Genome Sequence of Enterococcus sp. 9E7_DIV0242.</title>
        <authorList>
            <consortium name="The Broad Institute Genomics Platform"/>
            <consortium name="The Broad Institute Genomic Center for Infectious Diseases"/>
            <person name="Earl A."/>
            <person name="Manson A."/>
            <person name="Schwartman J."/>
            <person name="Gilmore M."/>
            <person name="Abouelleil A."/>
            <person name="Cao P."/>
            <person name="Chapman S."/>
            <person name="Cusick C."/>
            <person name="Shea T."/>
            <person name="Young S."/>
            <person name="Neafsey D."/>
            <person name="Nusbaum C."/>
            <person name="Birren B."/>
        </authorList>
    </citation>
    <scope>NUCLEOTIDE SEQUENCE [LARGE SCALE GENOMIC DNA]</scope>
    <source>
        <strain evidence="1">9E7_DIV0242</strain>
    </source>
</reference>
<dbReference type="PANTHER" id="PTHR36439:SF1">
    <property type="entry name" value="DUF1697 DOMAIN-CONTAINING PROTEIN"/>
    <property type="match status" value="1"/>
</dbReference>
<dbReference type="Proteomes" id="UP000195141">
    <property type="component" value="Chromosome"/>
</dbReference>
<dbReference type="SUPFAM" id="SSF160379">
    <property type="entry name" value="SP0830-like"/>
    <property type="match status" value="1"/>
</dbReference>
<dbReference type="OrthoDB" id="9806494at2"/>
<name>A0A242KDI9_9ENTE</name>